<sequence>MAEALGLASSIITVIELSAKAVKQCKHIIDTARDAPKDLRNILVEVSSLKAALENLDYLTKIDHDFAEEVSNQKGIGNAVNKCEETIGDLVKQLGDLTIRDSRQTQPGKRAKIKAAIAWTWNETTARKLINDVLQHKTTITLGLLTQTSREIHEVKLAVQDVQGTVSNDQRRKICDWIQTTNPTSIHNSALKNHETETSQWVLRLPQWESWLRGENSHRFLWIYGIPGAGKTVLSSYLVKQCQSYCNGSSDKPSICTYYYCSYRNHQDETLPMIRWLVSQLIRITRHMPNQLHADYEKDHQPGFYTMKDALCELLVHVQTVYLIVDAVDESQPRGELLIFLEELVTDPSFGRIQLLATSRKYHDITSVLMRLSSPISMSNEEVDKDIRRFLAARLEVKFTGWRAKYKTNILEVLVSKAQGMFRLAFCHVELISRKRTQAEMLDSLDSLPQTIEETYELILLEIDDQDWQSARTIFLWICGNDMIPYNEPIPISTLISVLNNNGSGSAISLPEDGKGYVEEICSCLITVGSSQFGSNLLSAELDAARCAHYTVVEFLFSEQIKHSKVKYFALSNDDIFTTFVGNTLAVAETVNSHAMCPPYWESFESYCARAAWLATFTWEPDLVESPALWTNLINIWSNNPSFFQDATNSYAHDEKKFPENNFAFYLSPEHNAESVQTFAPRILASLFLGSCHILANKLISHYGSQILELPFHFRLSFVKQYPQFGSAIEAAAIPTARNFTDYPILDCIEYLSEWFDSTRIALICVGLHAISGRDCGCYKSNNADDCRFTRMLRQYVKNGDGVQHRLTPLQFAVYCWDLDAVQALLESGADPNGLGVPDGKSTPIHLYQVDDRWWAASPLHLLRHAGYAPEEIDEYFDIKKSREARVSDIEAMLIEFGAQDFGSPTSTSTGPEGCTELDKSCMDSQAVIIAE</sequence>
<dbReference type="InParanoid" id="W3WQK2"/>
<keyword evidence="2" id="KW-0040">ANK repeat</keyword>
<dbReference type="Gene3D" id="1.25.40.20">
    <property type="entry name" value="Ankyrin repeat-containing domain"/>
    <property type="match status" value="1"/>
</dbReference>
<keyword evidence="6" id="KW-1185">Reference proteome</keyword>
<dbReference type="PANTHER" id="PTHR10039">
    <property type="entry name" value="AMELOGENIN"/>
    <property type="match status" value="1"/>
</dbReference>
<evidence type="ECO:0000259" key="3">
    <source>
        <dbReference type="Pfam" id="PF17111"/>
    </source>
</evidence>
<dbReference type="RefSeq" id="XP_007838319.1">
    <property type="nucleotide sequence ID" value="XM_007840128.1"/>
</dbReference>
<feature type="repeat" description="ANK" evidence="2">
    <location>
        <begin position="805"/>
        <end position="833"/>
    </location>
</feature>
<accession>W3WQK2</accession>
<dbReference type="InterPro" id="IPR031348">
    <property type="entry name" value="PigL_N"/>
</dbReference>
<dbReference type="SUPFAM" id="SSF48403">
    <property type="entry name" value="Ankyrin repeat"/>
    <property type="match status" value="1"/>
</dbReference>
<dbReference type="Pfam" id="PF17111">
    <property type="entry name" value="PigL_N"/>
    <property type="match status" value="1"/>
</dbReference>
<dbReference type="InterPro" id="IPR002110">
    <property type="entry name" value="Ankyrin_rpt"/>
</dbReference>
<dbReference type="OMA" id="NHETETS"/>
<gene>
    <name evidence="5" type="ORF">PFICI_11547</name>
</gene>
<dbReference type="OrthoDB" id="194358at2759"/>
<feature type="domain" description="Azaphilone pigments biosynthesis cluster protein L N-terminal" evidence="3">
    <location>
        <begin position="2"/>
        <end position="150"/>
    </location>
</feature>
<evidence type="ECO:0000256" key="2">
    <source>
        <dbReference type="PROSITE-ProRule" id="PRU00023"/>
    </source>
</evidence>
<protein>
    <submittedName>
        <fullName evidence="5">Uncharacterized protein</fullName>
    </submittedName>
</protein>
<dbReference type="PANTHER" id="PTHR10039:SF16">
    <property type="entry name" value="GPI INOSITOL-DEACYLASE"/>
    <property type="match status" value="1"/>
</dbReference>
<dbReference type="PROSITE" id="PS50088">
    <property type="entry name" value="ANK_REPEAT"/>
    <property type="match status" value="1"/>
</dbReference>
<reference evidence="6" key="1">
    <citation type="journal article" date="2015" name="BMC Genomics">
        <title>Genomic and transcriptomic analysis of the endophytic fungus Pestalotiopsis fici reveals its lifestyle and high potential for synthesis of natural products.</title>
        <authorList>
            <person name="Wang X."/>
            <person name="Zhang X."/>
            <person name="Liu L."/>
            <person name="Xiang M."/>
            <person name="Wang W."/>
            <person name="Sun X."/>
            <person name="Che Y."/>
            <person name="Guo L."/>
            <person name="Liu G."/>
            <person name="Guo L."/>
            <person name="Wang C."/>
            <person name="Yin W.B."/>
            <person name="Stadler M."/>
            <person name="Zhang X."/>
            <person name="Liu X."/>
        </authorList>
    </citation>
    <scope>NUCLEOTIDE SEQUENCE [LARGE SCALE GENOMIC DNA]</scope>
    <source>
        <strain evidence="6">W106-1 / CGMCC3.15140</strain>
    </source>
</reference>
<evidence type="ECO:0000259" key="4">
    <source>
        <dbReference type="Pfam" id="PF24883"/>
    </source>
</evidence>
<dbReference type="GeneID" id="19276560"/>
<dbReference type="Proteomes" id="UP000030651">
    <property type="component" value="Unassembled WGS sequence"/>
</dbReference>
<dbReference type="eggNOG" id="ENOG502SKUI">
    <property type="taxonomic scope" value="Eukaryota"/>
</dbReference>
<dbReference type="InterPro" id="IPR056884">
    <property type="entry name" value="NPHP3-like_N"/>
</dbReference>
<feature type="domain" description="Nephrocystin 3-like N-terminal" evidence="4">
    <location>
        <begin position="198"/>
        <end position="360"/>
    </location>
</feature>
<dbReference type="SUPFAM" id="SSF52540">
    <property type="entry name" value="P-loop containing nucleoside triphosphate hydrolases"/>
    <property type="match status" value="1"/>
</dbReference>
<dbReference type="AlphaFoldDB" id="W3WQK2"/>
<dbReference type="PROSITE" id="PS50297">
    <property type="entry name" value="ANK_REP_REGION"/>
    <property type="match status" value="1"/>
</dbReference>
<organism evidence="5 6">
    <name type="scientific">Pestalotiopsis fici (strain W106-1 / CGMCC3.15140)</name>
    <dbReference type="NCBI Taxonomy" id="1229662"/>
    <lineage>
        <taxon>Eukaryota</taxon>
        <taxon>Fungi</taxon>
        <taxon>Dikarya</taxon>
        <taxon>Ascomycota</taxon>
        <taxon>Pezizomycotina</taxon>
        <taxon>Sordariomycetes</taxon>
        <taxon>Xylariomycetidae</taxon>
        <taxon>Amphisphaeriales</taxon>
        <taxon>Sporocadaceae</taxon>
        <taxon>Pestalotiopsis</taxon>
    </lineage>
</organism>
<keyword evidence="1" id="KW-0677">Repeat</keyword>
<evidence type="ECO:0000256" key="1">
    <source>
        <dbReference type="ARBA" id="ARBA00022737"/>
    </source>
</evidence>
<dbReference type="Pfam" id="PF00023">
    <property type="entry name" value="Ank"/>
    <property type="match status" value="1"/>
</dbReference>
<dbReference type="Gene3D" id="3.40.50.300">
    <property type="entry name" value="P-loop containing nucleotide triphosphate hydrolases"/>
    <property type="match status" value="1"/>
</dbReference>
<dbReference type="EMBL" id="KI912117">
    <property type="protein sequence ID" value="ETS76160.1"/>
    <property type="molecule type" value="Genomic_DNA"/>
</dbReference>
<name>W3WQK2_PESFW</name>
<dbReference type="KEGG" id="pfy:PFICI_11547"/>
<dbReference type="InterPro" id="IPR027417">
    <property type="entry name" value="P-loop_NTPase"/>
</dbReference>
<dbReference type="Pfam" id="PF24883">
    <property type="entry name" value="NPHP3_N"/>
    <property type="match status" value="1"/>
</dbReference>
<evidence type="ECO:0000313" key="6">
    <source>
        <dbReference type="Proteomes" id="UP000030651"/>
    </source>
</evidence>
<proteinExistence type="predicted"/>
<evidence type="ECO:0000313" key="5">
    <source>
        <dbReference type="EMBL" id="ETS76160.1"/>
    </source>
</evidence>
<dbReference type="HOGENOM" id="CLU_000288_34_20_1"/>
<dbReference type="InterPro" id="IPR036770">
    <property type="entry name" value="Ankyrin_rpt-contain_sf"/>
</dbReference>